<gene>
    <name evidence="1" type="ORF">EU555_35500</name>
</gene>
<accession>A0A4Z0NDW9</accession>
<dbReference type="RefSeq" id="WP_135420046.1">
    <property type="nucleotide sequence ID" value="NZ_SRLB01000072.1"/>
</dbReference>
<evidence type="ECO:0000313" key="2">
    <source>
        <dbReference type="Proteomes" id="UP000297535"/>
    </source>
</evidence>
<organism evidence="1 2">
    <name type="scientific">Methylobacterium nonmethylotrophicum</name>
    <dbReference type="NCBI Taxonomy" id="1141884"/>
    <lineage>
        <taxon>Bacteria</taxon>
        <taxon>Pseudomonadati</taxon>
        <taxon>Pseudomonadota</taxon>
        <taxon>Alphaproteobacteria</taxon>
        <taxon>Hyphomicrobiales</taxon>
        <taxon>Methylobacteriaceae</taxon>
        <taxon>Methylobacterium</taxon>
    </lineage>
</organism>
<proteinExistence type="predicted"/>
<protein>
    <submittedName>
        <fullName evidence="1">Uncharacterized protein</fullName>
    </submittedName>
</protein>
<dbReference type="OrthoDB" id="7992240at2"/>
<keyword evidence="2" id="KW-1185">Reference proteome</keyword>
<comment type="caution">
    <text evidence="1">The sequence shown here is derived from an EMBL/GenBank/DDBJ whole genome shotgun (WGS) entry which is preliminary data.</text>
</comment>
<sequence>MFITTNDGKIINLDHVVSAEEPRSGGGFSVMFADGRKERLLLPVSDLDALCGAIVPAPPGFMVFEICIPSVAKAADGLVCLDPKPIVAFRVPVAADRPVPITADGPASSSSGWTYAVRGPEGPWVGPDGDYERAADFKAACERELADAVARHAKRAA</sequence>
<dbReference type="AlphaFoldDB" id="A0A4Z0NDW9"/>
<dbReference type="Proteomes" id="UP000297535">
    <property type="component" value="Unassembled WGS sequence"/>
</dbReference>
<name>A0A4Z0NDW9_9HYPH</name>
<dbReference type="EMBL" id="SRLB01000072">
    <property type="protein sequence ID" value="TGD91804.1"/>
    <property type="molecule type" value="Genomic_DNA"/>
</dbReference>
<evidence type="ECO:0000313" key="1">
    <source>
        <dbReference type="EMBL" id="TGD91804.1"/>
    </source>
</evidence>
<reference evidence="1 2" key="1">
    <citation type="submission" date="2019-04" db="EMBL/GenBank/DDBJ databases">
        <authorList>
            <person name="Feng G."/>
            <person name="Zhu H."/>
        </authorList>
    </citation>
    <scope>NUCLEOTIDE SEQUENCE [LARGE SCALE GENOMIC DNA]</scope>
    <source>
        <strain evidence="1 2">6HR-1</strain>
    </source>
</reference>